<reference evidence="2 3" key="1">
    <citation type="submission" date="2019-03" db="EMBL/GenBank/DDBJ databases">
        <title>First draft genome of Liparis tanakae, snailfish: a comprehensive survey of snailfish specific genes.</title>
        <authorList>
            <person name="Kim W."/>
            <person name="Song I."/>
            <person name="Jeong J.-H."/>
            <person name="Kim D."/>
            <person name="Kim S."/>
            <person name="Ryu S."/>
            <person name="Song J.Y."/>
            <person name="Lee S.K."/>
        </authorList>
    </citation>
    <scope>NUCLEOTIDE SEQUENCE [LARGE SCALE GENOMIC DNA]</scope>
    <source>
        <tissue evidence="2">Muscle</tissue>
    </source>
</reference>
<keyword evidence="3" id="KW-1185">Reference proteome</keyword>
<organism evidence="2 3">
    <name type="scientific">Liparis tanakae</name>
    <name type="common">Tanaka's snailfish</name>
    <dbReference type="NCBI Taxonomy" id="230148"/>
    <lineage>
        <taxon>Eukaryota</taxon>
        <taxon>Metazoa</taxon>
        <taxon>Chordata</taxon>
        <taxon>Craniata</taxon>
        <taxon>Vertebrata</taxon>
        <taxon>Euteleostomi</taxon>
        <taxon>Actinopterygii</taxon>
        <taxon>Neopterygii</taxon>
        <taxon>Teleostei</taxon>
        <taxon>Neoteleostei</taxon>
        <taxon>Acanthomorphata</taxon>
        <taxon>Eupercaria</taxon>
        <taxon>Perciformes</taxon>
        <taxon>Cottioidei</taxon>
        <taxon>Cottales</taxon>
        <taxon>Liparidae</taxon>
        <taxon>Liparis</taxon>
    </lineage>
</organism>
<comment type="caution">
    <text evidence="2">The sequence shown here is derived from an EMBL/GenBank/DDBJ whole genome shotgun (WGS) entry which is preliminary data.</text>
</comment>
<proteinExistence type="predicted"/>
<name>A0A4Z2I075_9TELE</name>
<dbReference type="Proteomes" id="UP000314294">
    <property type="component" value="Unassembled WGS sequence"/>
</dbReference>
<evidence type="ECO:0000313" key="2">
    <source>
        <dbReference type="EMBL" id="TNN71436.1"/>
    </source>
</evidence>
<gene>
    <name evidence="2" type="ORF">EYF80_018385</name>
</gene>
<protein>
    <submittedName>
        <fullName evidence="2">Uncharacterized protein</fullName>
    </submittedName>
</protein>
<feature type="compositionally biased region" description="Basic and acidic residues" evidence="1">
    <location>
        <begin position="1"/>
        <end position="34"/>
    </location>
</feature>
<feature type="region of interest" description="Disordered" evidence="1">
    <location>
        <begin position="1"/>
        <end position="61"/>
    </location>
</feature>
<dbReference type="EMBL" id="SRLO01000150">
    <property type="protein sequence ID" value="TNN71436.1"/>
    <property type="molecule type" value="Genomic_DNA"/>
</dbReference>
<dbReference type="AlphaFoldDB" id="A0A4Z2I075"/>
<evidence type="ECO:0000313" key="3">
    <source>
        <dbReference type="Proteomes" id="UP000314294"/>
    </source>
</evidence>
<accession>A0A4Z2I075</accession>
<sequence>MKRETRKERILGRDRGEEKIETGNRVRKRGDGGDGGRPGEVNINMEPRNKAETTCPPSGDR</sequence>
<evidence type="ECO:0000256" key="1">
    <source>
        <dbReference type="SAM" id="MobiDB-lite"/>
    </source>
</evidence>